<organism evidence="2 3">
    <name type="scientific">Dovyalis caffra</name>
    <dbReference type="NCBI Taxonomy" id="77055"/>
    <lineage>
        <taxon>Eukaryota</taxon>
        <taxon>Viridiplantae</taxon>
        <taxon>Streptophyta</taxon>
        <taxon>Embryophyta</taxon>
        <taxon>Tracheophyta</taxon>
        <taxon>Spermatophyta</taxon>
        <taxon>Magnoliopsida</taxon>
        <taxon>eudicotyledons</taxon>
        <taxon>Gunneridae</taxon>
        <taxon>Pentapetalae</taxon>
        <taxon>rosids</taxon>
        <taxon>fabids</taxon>
        <taxon>Malpighiales</taxon>
        <taxon>Salicaceae</taxon>
        <taxon>Flacourtieae</taxon>
        <taxon>Dovyalis</taxon>
    </lineage>
</organism>
<sequence length="87" mass="9454">MSITHRRLVRTEGQCPPNLSGPTSEATVKGRIGRKDAIVRDSRFPVGPIQAIERDTRQLGTADSESRSVGFEPTTSGFGDPRSTELN</sequence>
<gene>
    <name evidence="2" type="ORF">DCAF_LOCUS1049</name>
</gene>
<protein>
    <submittedName>
        <fullName evidence="2">Uncharacterized protein</fullName>
    </submittedName>
</protein>
<dbReference type="AlphaFoldDB" id="A0AAV1QSB3"/>
<evidence type="ECO:0000256" key="1">
    <source>
        <dbReference type="SAM" id="MobiDB-lite"/>
    </source>
</evidence>
<accession>A0AAV1QSB3</accession>
<proteinExistence type="predicted"/>
<name>A0AAV1QSB3_9ROSI</name>
<evidence type="ECO:0000313" key="2">
    <source>
        <dbReference type="EMBL" id="CAK7323422.1"/>
    </source>
</evidence>
<reference evidence="2 3" key="1">
    <citation type="submission" date="2024-01" db="EMBL/GenBank/DDBJ databases">
        <authorList>
            <person name="Waweru B."/>
        </authorList>
    </citation>
    <scope>NUCLEOTIDE SEQUENCE [LARGE SCALE GENOMIC DNA]</scope>
</reference>
<evidence type="ECO:0000313" key="3">
    <source>
        <dbReference type="Proteomes" id="UP001314170"/>
    </source>
</evidence>
<comment type="caution">
    <text evidence="2">The sequence shown here is derived from an EMBL/GenBank/DDBJ whole genome shotgun (WGS) entry which is preliminary data.</text>
</comment>
<feature type="region of interest" description="Disordered" evidence="1">
    <location>
        <begin position="1"/>
        <end position="29"/>
    </location>
</feature>
<dbReference type="Proteomes" id="UP001314170">
    <property type="component" value="Unassembled WGS sequence"/>
</dbReference>
<keyword evidence="3" id="KW-1185">Reference proteome</keyword>
<dbReference type="EMBL" id="CAWUPB010000112">
    <property type="protein sequence ID" value="CAK7323422.1"/>
    <property type="molecule type" value="Genomic_DNA"/>
</dbReference>
<feature type="region of interest" description="Disordered" evidence="1">
    <location>
        <begin position="53"/>
        <end position="87"/>
    </location>
</feature>